<keyword evidence="2" id="KW-0732">Signal</keyword>
<sequence>MVLVCSCLLGGSSLGLSAPVPKIASTLNTPNFLSDYAVTRGFSLGRPLRARPLPGGQGVLFLRSEARSPRLSLYEFDPVSGTAREVLSPEKLSGSSDEQLSPEEKARRERMRVSTTGITSFDLSEDGSKVLVSLSGQLFVYTRNRGSVQKLATSPGTLLDPRFSPDGTQVAYVLEGDLYAFDLAGGKERRLTEGASDELTHGLAEFVAQEEMDRFTGYWWSPDSRFIAYEEADASGVEAWHPSDPAKPGAEIYAQRYPRPGKANVSVRLGILPAGGGRTTWVSWERARFPYLATVKWEQGGPLTLVVQDRHQRQEQVLAVDTTTGQSELLLSESDPAWLNLDQQTPRWLVDGSGFLWTSEREGGPQLELRDRRGQLVRVLLPATSGYIPEKNALAVDERTRQVYYQFGPDPTTTQISRVPLDGGKPEALTSGQGQHLALFAKDFSLSVRSESNPRTLTNWSVYDREGRRIGALPSVALESPFIPHSEIVQVTTPEQLTFYCSLVRPQNFDPARRYPVIVDVYGGPGAQKVSATMVNYLRPQWLADQGFIVVSIDGRGTPGRGRDWERAIAGNFAAIPLDDQVSALKALGKRLHELDLSRVGITGWSFGGYMSALAVLRRPDIFKAAVAGAPVVDWLDYDTHYTERYLGLPADNPQGYEQSSLLTYAAKLERPLLIVHGTSDDNVFFLHSLKLSDALFRAGRDHQILPLSGLTHMVPDPQVRIRLEERTARFFQEHL</sequence>
<dbReference type="GO" id="GO:0008236">
    <property type="term" value="F:serine-type peptidase activity"/>
    <property type="evidence" value="ECO:0007669"/>
    <property type="project" value="InterPro"/>
</dbReference>
<dbReference type="Gene3D" id="2.140.10.30">
    <property type="entry name" value="Dipeptidylpeptidase IV, N-terminal domain"/>
    <property type="match status" value="1"/>
</dbReference>
<feature type="signal peptide" evidence="2">
    <location>
        <begin position="1"/>
        <end position="17"/>
    </location>
</feature>
<feature type="chain" id="PRO_5004663858" evidence="2">
    <location>
        <begin position="18"/>
        <end position="736"/>
    </location>
</feature>
<evidence type="ECO:0000256" key="2">
    <source>
        <dbReference type="SAM" id="SignalP"/>
    </source>
</evidence>
<accession>U5QD46</accession>
<dbReference type="HOGENOM" id="CLU_006105_2_1_3"/>
<dbReference type="SUPFAM" id="SSF53474">
    <property type="entry name" value="alpha/beta-Hydrolases"/>
    <property type="match status" value="1"/>
</dbReference>
<dbReference type="GO" id="GO:0008239">
    <property type="term" value="F:dipeptidyl-peptidase activity"/>
    <property type="evidence" value="ECO:0007669"/>
    <property type="project" value="UniProtKB-EC"/>
</dbReference>
<evidence type="ECO:0000313" key="6">
    <source>
        <dbReference type="Proteomes" id="UP000017396"/>
    </source>
</evidence>
<dbReference type="GO" id="GO:0006508">
    <property type="term" value="P:proteolysis"/>
    <property type="evidence" value="ECO:0007669"/>
    <property type="project" value="InterPro"/>
</dbReference>
<dbReference type="RefSeq" id="WP_023171857.1">
    <property type="nucleotide sequence ID" value="NC_022600.1"/>
</dbReference>
<dbReference type="InterPro" id="IPR002469">
    <property type="entry name" value="Peptidase_S9B_N"/>
</dbReference>
<dbReference type="PANTHER" id="PTHR11731">
    <property type="entry name" value="PROTEASE FAMILY S9B,C DIPEPTIDYL-PEPTIDASE IV-RELATED"/>
    <property type="match status" value="1"/>
</dbReference>
<dbReference type="InterPro" id="IPR050278">
    <property type="entry name" value="Serine_Prot_S9B/DPPIV"/>
</dbReference>
<dbReference type="STRING" id="1183438.GKIL_0576"/>
<dbReference type="MEROPS" id="S09.073"/>
<evidence type="ECO:0000259" key="3">
    <source>
        <dbReference type="Pfam" id="PF00326"/>
    </source>
</evidence>
<gene>
    <name evidence="5" type="primary">tolB</name>
    <name evidence="5" type="ORF">GKIL_0576</name>
</gene>
<dbReference type="Proteomes" id="UP000017396">
    <property type="component" value="Chromosome"/>
</dbReference>
<reference evidence="5 6" key="1">
    <citation type="journal article" date="2013" name="PLoS ONE">
        <title>Cultivation and Complete Genome Sequencing of Gloeobacter kilaueensis sp. nov., from a Lava Cave in Kilauea Caldera, Hawai'i.</title>
        <authorList>
            <person name="Saw J.H."/>
            <person name="Schatz M."/>
            <person name="Brown M.V."/>
            <person name="Kunkel D.D."/>
            <person name="Foster J.S."/>
            <person name="Shick H."/>
            <person name="Christensen S."/>
            <person name="Hou S."/>
            <person name="Wan X."/>
            <person name="Donachie S.P."/>
        </authorList>
    </citation>
    <scope>NUCLEOTIDE SEQUENCE [LARGE SCALE GENOMIC DNA]</scope>
    <source>
        <strain evidence="6">JS</strain>
    </source>
</reference>
<dbReference type="InterPro" id="IPR029058">
    <property type="entry name" value="AB_hydrolase_fold"/>
</dbReference>
<evidence type="ECO:0000313" key="5">
    <source>
        <dbReference type="EMBL" id="AGY56822.1"/>
    </source>
</evidence>
<dbReference type="PANTHER" id="PTHR11731:SF193">
    <property type="entry name" value="DIPEPTIDYL PEPTIDASE 9"/>
    <property type="match status" value="1"/>
</dbReference>
<dbReference type="Gene3D" id="3.40.50.1820">
    <property type="entry name" value="alpha/beta hydrolase"/>
    <property type="match status" value="1"/>
</dbReference>
<dbReference type="EMBL" id="CP003587">
    <property type="protein sequence ID" value="AGY56822.1"/>
    <property type="molecule type" value="Genomic_DNA"/>
</dbReference>
<dbReference type="eggNOG" id="COG0823">
    <property type="taxonomic scope" value="Bacteria"/>
</dbReference>
<protein>
    <submittedName>
        <fullName evidence="5">Dipeptidyl peptidase IV</fullName>
        <ecNumber evidence="5">3.4.14.5</ecNumber>
    </submittedName>
</protein>
<dbReference type="AlphaFoldDB" id="U5QD46"/>
<feature type="domain" description="Dipeptidylpeptidase IV N-terminal" evidence="4">
    <location>
        <begin position="125"/>
        <end position="456"/>
    </location>
</feature>
<name>U5QD46_GLOK1</name>
<organism evidence="5 6">
    <name type="scientific">Gloeobacter kilaueensis (strain ATCC BAA-2537 / CCAP 1431/1 / ULC 316 / JS1)</name>
    <dbReference type="NCBI Taxonomy" id="1183438"/>
    <lineage>
        <taxon>Bacteria</taxon>
        <taxon>Bacillati</taxon>
        <taxon>Cyanobacteriota</taxon>
        <taxon>Cyanophyceae</taxon>
        <taxon>Gloeobacterales</taxon>
        <taxon>Gloeobacteraceae</taxon>
        <taxon>Gloeobacter</taxon>
    </lineage>
</organism>
<keyword evidence="6" id="KW-1185">Reference proteome</keyword>
<dbReference type="Pfam" id="PF00930">
    <property type="entry name" value="DPPIV_N"/>
    <property type="match status" value="1"/>
</dbReference>
<keyword evidence="5" id="KW-0378">Hydrolase</keyword>
<dbReference type="Pfam" id="PF00326">
    <property type="entry name" value="Peptidase_S9"/>
    <property type="match status" value="1"/>
</dbReference>
<feature type="domain" description="Peptidase S9 prolyl oligopeptidase catalytic" evidence="3">
    <location>
        <begin position="538"/>
        <end position="736"/>
    </location>
</feature>
<dbReference type="SUPFAM" id="SSF82171">
    <property type="entry name" value="DPP6 N-terminal domain-like"/>
    <property type="match status" value="1"/>
</dbReference>
<dbReference type="KEGG" id="glj:GKIL_0576"/>
<dbReference type="InterPro" id="IPR001375">
    <property type="entry name" value="Peptidase_S9_cat"/>
</dbReference>
<dbReference type="eggNOG" id="COG1506">
    <property type="taxonomic scope" value="Bacteria"/>
</dbReference>
<proteinExistence type="predicted"/>
<evidence type="ECO:0000256" key="1">
    <source>
        <dbReference type="SAM" id="MobiDB-lite"/>
    </source>
</evidence>
<feature type="region of interest" description="Disordered" evidence="1">
    <location>
        <begin position="85"/>
        <end position="112"/>
    </location>
</feature>
<evidence type="ECO:0000259" key="4">
    <source>
        <dbReference type="Pfam" id="PF00930"/>
    </source>
</evidence>
<dbReference type="EC" id="3.4.14.5" evidence="5"/>